<dbReference type="GO" id="GO:0046872">
    <property type="term" value="F:metal ion binding"/>
    <property type="evidence" value="ECO:0007669"/>
    <property type="project" value="UniProtKB-KW"/>
</dbReference>
<accession>A0A1E4TF59</accession>
<dbReference type="Gene3D" id="3.30.460.10">
    <property type="entry name" value="Beta Polymerase, domain 2"/>
    <property type="match status" value="1"/>
</dbReference>
<evidence type="ECO:0000256" key="5">
    <source>
        <dbReference type="ARBA" id="ARBA00022679"/>
    </source>
</evidence>
<keyword evidence="12" id="KW-1185">Reference proteome</keyword>
<dbReference type="SUPFAM" id="SSF81631">
    <property type="entry name" value="PAP/OAS1 substrate-binding domain"/>
    <property type="match status" value="1"/>
</dbReference>
<evidence type="ECO:0000259" key="9">
    <source>
        <dbReference type="Pfam" id="PF03828"/>
    </source>
</evidence>
<dbReference type="InterPro" id="IPR043519">
    <property type="entry name" value="NT_sf"/>
</dbReference>
<dbReference type="PANTHER" id="PTHR12271">
    <property type="entry name" value="POLY A POLYMERASE CID PAP -RELATED"/>
    <property type="match status" value="1"/>
</dbReference>
<evidence type="ECO:0000256" key="8">
    <source>
        <dbReference type="SAM" id="MobiDB-lite"/>
    </source>
</evidence>
<sequence length="366" mass="41602">KRRMPYSLGNDPLEKQDPPATPSADSFEELSRDINVVYSNLLPSNTVLQNRIKFTQKIQKILASKWPQIDLIVKPFGSSENLLSTSDSDVDLCIITSHKEIEDICELCRTLNDAGMERIICISRAKVPIAKFWDPEFNVACDINFNNTMALQNTYMIKTYVQTDPRVRILALVIKHWTKLRALNDAAFGATLSSYTWLCLIIGFLQLRTPPLIPSLHKIAANNAKVSTNLKSIPKKHPELWHTCVKDACSEFCDDLAYLQPIARRNKQSLGELLYQFFEFYGYKFPYGSMCISVRTGKMISKSNKGWHLMQNNSFCVEEPFNISRNIGNTADEISVKGLQLEFRRACQILSASGDLSQVLEPYEFP</sequence>
<keyword evidence="6" id="KW-0479">Metal-binding</keyword>
<evidence type="ECO:0000256" key="1">
    <source>
        <dbReference type="ARBA" id="ARBA00001936"/>
    </source>
</evidence>
<dbReference type="Proteomes" id="UP000095023">
    <property type="component" value="Unassembled WGS sequence"/>
</dbReference>
<dbReference type="PANTHER" id="PTHR12271:SF113">
    <property type="entry name" value="POLY(A) RNA POLYMERASE CID11"/>
    <property type="match status" value="1"/>
</dbReference>
<protein>
    <recommendedName>
        <fullName evidence="4">polynucleotide adenylyltransferase</fullName>
        <ecNumber evidence="4">2.7.7.19</ecNumber>
    </recommendedName>
</protein>
<evidence type="ECO:0000256" key="3">
    <source>
        <dbReference type="ARBA" id="ARBA00008593"/>
    </source>
</evidence>
<evidence type="ECO:0000256" key="2">
    <source>
        <dbReference type="ARBA" id="ARBA00001946"/>
    </source>
</evidence>
<gene>
    <name evidence="11" type="ORF">CANCADRAFT_20166</name>
</gene>
<evidence type="ECO:0000313" key="11">
    <source>
        <dbReference type="EMBL" id="ODV90359.1"/>
    </source>
</evidence>
<dbReference type="InterPro" id="IPR054708">
    <property type="entry name" value="MTPAP-like_central"/>
</dbReference>
<feature type="domain" description="PAP-associated" evidence="9">
    <location>
        <begin position="269"/>
        <end position="324"/>
    </location>
</feature>
<dbReference type="CDD" id="cd05402">
    <property type="entry name" value="NT_PAP_TUTase"/>
    <property type="match status" value="1"/>
</dbReference>
<comment type="similarity">
    <text evidence="3">Belongs to the DNA polymerase type-B-like family.</text>
</comment>
<dbReference type="OrthoDB" id="2274644at2759"/>
<dbReference type="Pfam" id="PF03828">
    <property type="entry name" value="PAP_assoc"/>
    <property type="match status" value="1"/>
</dbReference>
<evidence type="ECO:0000259" key="10">
    <source>
        <dbReference type="Pfam" id="PF22600"/>
    </source>
</evidence>
<dbReference type="EMBL" id="KV453842">
    <property type="protein sequence ID" value="ODV90359.1"/>
    <property type="molecule type" value="Genomic_DNA"/>
</dbReference>
<reference evidence="12" key="1">
    <citation type="submission" date="2016-02" db="EMBL/GenBank/DDBJ databases">
        <title>Comparative genomics of biotechnologically important yeasts.</title>
        <authorList>
            <consortium name="DOE Joint Genome Institute"/>
            <person name="Riley R."/>
            <person name="Haridas S."/>
            <person name="Wolfe K.H."/>
            <person name="Lopes M.R."/>
            <person name="Hittinger C.T."/>
            <person name="Goker M."/>
            <person name="Salamov A."/>
            <person name="Wisecaver J."/>
            <person name="Long T.M."/>
            <person name="Aerts A.L."/>
            <person name="Barry K."/>
            <person name="Choi C."/>
            <person name="Clum A."/>
            <person name="Coughlan A.Y."/>
            <person name="Deshpande S."/>
            <person name="Douglass A.P."/>
            <person name="Hanson S.J."/>
            <person name="Klenk H.-P."/>
            <person name="Labutti K."/>
            <person name="Lapidus A."/>
            <person name="Lindquist E."/>
            <person name="Lipzen A."/>
            <person name="Meier-Kolthoff J.P."/>
            <person name="Ohm R.A."/>
            <person name="Otillar R.P."/>
            <person name="Pangilinan J."/>
            <person name="Peng Y."/>
            <person name="Rokas A."/>
            <person name="Rosa C.A."/>
            <person name="Scheuner C."/>
            <person name="Sibirny A.A."/>
            <person name="Slot J.C."/>
            <person name="Stielow J.B."/>
            <person name="Sun H."/>
            <person name="Kurtzman C.P."/>
            <person name="Blackwell M."/>
            <person name="Jeffries T.W."/>
            <person name="Grigoriev I.V."/>
        </authorList>
    </citation>
    <scope>NUCLEOTIDE SEQUENCE [LARGE SCALE GENOMIC DNA]</scope>
    <source>
        <strain evidence="12">NRRL Y-17796</strain>
    </source>
</reference>
<dbReference type="Pfam" id="PF22600">
    <property type="entry name" value="MTPAP-like_central"/>
    <property type="match status" value="1"/>
</dbReference>
<feature type="non-terminal residue" evidence="11">
    <location>
        <position position="366"/>
    </location>
</feature>
<dbReference type="GO" id="GO:0010605">
    <property type="term" value="P:negative regulation of macromolecule metabolic process"/>
    <property type="evidence" value="ECO:0007669"/>
    <property type="project" value="UniProtKB-ARBA"/>
</dbReference>
<feature type="domain" description="Poly(A) RNA polymerase mitochondrial-like central palm" evidence="10">
    <location>
        <begin position="30"/>
        <end position="162"/>
    </location>
</feature>
<evidence type="ECO:0000256" key="6">
    <source>
        <dbReference type="ARBA" id="ARBA00022723"/>
    </source>
</evidence>
<dbReference type="GO" id="GO:0031123">
    <property type="term" value="P:RNA 3'-end processing"/>
    <property type="evidence" value="ECO:0007669"/>
    <property type="project" value="TreeGrafter"/>
</dbReference>
<feature type="non-terminal residue" evidence="11">
    <location>
        <position position="1"/>
    </location>
</feature>
<dbReference type="EC" id="2.7.7.19" evidence="4"/>
<evidence type="ECO:0000256" key="4">
    <source>
        <dbReference type="ARBA" id="ARBA00012388"/>
    </source>
</evidence>
<comment type="cofactor">
    <cofactor evidence="1">
        <name>Mn(2+)</name>
        <dbReference type="ChEBI" id="CHEBI:29035"/>
    </cofactor>
</comment>
<dbReference type="SUPFAM" id="SSF81301">
    <property type="entry name" value="Nucleotidyltransferase"/>
    <property type="match status" value="1"/>
</dbReference>
<feature type="region of interest" description="Disordered" evidence="8">
    <location>
        <begin position="1"/>
        <end position="26"/>
    </location>
</feature>
<dbReference type="AlphaFoldDB" id="A0A1E4TF59"/>
<evidence type="ECO:0000256" key="7">
    <source>
        <dbReference type="ARBA" id="ARBA00022842"/>
    </source>
</evidence>
<dbReference type="GO" id="GO:1990817">
    <property type="term" value="F:poly(A) RNA polymerase activity"/>
    <property type="evidence" value="ECO:0007669"/>
    <property type="project" value="UniProtKB-EC"/>
</dbReference>
<dbReference type="InterPro" id="IPR002058">
    <property type="entry name" value="PAP_assoc"/>
</dbReference>
<proteinExistence type="inferred from homology"/>
<evidence type="ECO:0000313" key="12">
    <source>
        <dbReference type="Proteomes" id="UP000095023"/>
    </source>
</evidence>
<keyword evidence="7" id="KW-0460">Magnesium</keyword>
<organism evidence="11 12">
    <name type="scientific">Tortispora caseinolytica NRRL Y-17796</name>
    <dbReference type="NCBI Taxonomy" id="767744"/>
    <lineage>
        <taxon>Eukaryota</taxon>
        <taxon>Fungi</taxon>
        <taxon>Dikarya</taxon>
        <taxon>Ascomycota</taxon>
        <taxon>Saccharomycotina</taxon>
        <taxon>Trigonopsidomycetes</taxon>
        <taxon>Trigonopsidales</taxon>
        <taxon>Trigonopsidaceae</taxon>
        <taxon>Tortispora</taxon>
    </lineage>
</organism>
<comment type="cofactor">
    <cofactor evidence="2">
        <name>Mg(2+)</name>
        <dbReference type="ChEBI" id="CHEBI:18420"/>
    </cofactor>
</comment>
<keyword evidence="5" id="KW-0808">Transferase</keyword>
<name>A0A1E4TF59_9ASCO</name>
<dbReference type="Gene3D" id="1.10.1410.10">
    <property type="match status" value="1"/>
</dbReference>